<keyword evidence="2" id="KW-1185">Reference proteome</keyword>
<dbReference type="EMBL" id="MU277359">
    <property type="protein sequence ID" value="KAI0054711.1"/>
    <property type="molecule type" value="Genomic_DNA"/>
</dbReference>
<sequence length="548" mass="59231">MSFYAFKIPLGSNHHLTLSTSSEFSTLMVSRSISARLGHIESHFLQAVTSGTEAVIAFHRDWSQLRASIDDAALKGLLEDDTAVLAHVTASRVAIIAETLLDTQVAAEEMSSTLRNELAEELVYLSPSNLPKRPLPRDDHEQDVVSQPESVATHSSTFQTFDSSTFQPCPADEAPVAYTYFSEDVEDTTPPPPTAGFKRRFEDPSVDYPSAAPRPYKRSRSHCTLAIATSSDPPHQDCIINDSSFTSSKSVGTNATALCASPSPPLSRDLPGCIVPIAAEISPSRKRRLSETDSDVSLKRPHNLKPYRLQAVSNPFPVITNNIISYEPPPLDLLNGPVSDPQITPLTLAELDQFDRGATSGGDTLAPFSDPLDASLLSDFSSCGLVTTTSSDSYKSAQVSTVCSDEDTSLRSLDGLSSLFQLPAIHHEYISPYGWSTSSSVVADSQTVSDDLVDTGISLQECDWSVLNQLDHSHELASPSQSSTSSPPFPSSPSSLCDPLGSDQLLIDLGVIPSFDFDFHGFDASQPTKSLSVYEGTFFPWSSFLNAW</sequence>
<comment type="caution">
    <text evidence="1">The sequence shown here is derived from an EMBL/GenBank/DDBJ whole genome shotgun (WGS) entry which is preliminary data.</text>
</comment>
<proteinExistence type="predicted"/>
<reference evidence="1" key="1">
    <citation type="submission" date="2021-03" db="EMBL/GenBank/DDBJ databases">
        <authorList>
            <consortium name="DOE Joint Genome Institute"/>
            <person name="Ahrendt S."/>
            <person name="Looney B.P."/>
            <person name="Miyauchi S."/>
            <person name="Morin E."/>
            <person name="Drula E."/>
            <person name="Courty P.E."/>
            <person name="Chicoki N."/>
            <person name="Fauchery L."/>
            <person name="Kohler A."/>
            <person name="Kuo A."/>
            <person name="Labutti K."/>
            <person name="Pangilinan J."/>
            <person name="Lipzen A."/>
            <person name="Riley R."/>
            <person name="Andreopoulos W."/>
            <person name="He G."/>
            <person name="Johnson J."/>
            <person name="Barry K.W."/>
            <person name="Grigoriev I.V."/>
            <person name="Nagy L."/>
            <person name="Hibbett D."/>
            <person name="Henrissat B."/>
            <person name="Matheny P.B."/>
            <person name="Labbe J."/>
            <person name="Martin F."/>
        </authorList>
    </citation>
    <scope>NUCLEOTIDE SEQUENCE</scope>
    <source>
        <strain evidence="1">HHB10654</strain>
    </source>
</reference>
<protein>
    <submittedName>
        <fullName evidence="1">Uncharacterized protein</fullName>
    </submittedName>
</protein>
<name>A0ACB8SG79_9AGAM</name>
<dbReference type="Proteomes" id="UP000814140">
    <property type="component" value="Unassembled WGS sequence"/>
</dbReference>
<evidence type="ECO:0000313" key="1">
    <source>
        <dbReference type="EMBL" id="KAI0054711.1"/>
    </source>
</evidence>
<evidence type="ECO:0000313" key="2">
    <source>
        <dbReference type="Proteomes" id="UP000814140"/>
    </source>
</evidence>
<reference evidence="1" key="2">
    <citation type="journal article" date="2022" name="New Phytol.">
        <title>Evolutionary transition to the ectomycorrhizal habit in the genomes of a hyperdiverse lineage of mushroom-forming fungi.</title>
        <authorList>
            <person name="Looney B."/>
            <person name="Miyauchi S."/>
            <person name="Morin E."/>
            <person name="Drula E."/>
            <person name="Courty P.E."/>
            <person name="Kohler A."/>
            <person name="Kuo A."/>
            <person name="LaButti K."/>
            <person name="Pangilinan J."/>
            <person name="Lipzen A."/>
            <person name="Riley R."/>
            <person name="Andreopoulos W."/>
            <person name="He G."/>
            <person name="Johnson J."/>
            <person name="Nolan M."/>
            <person name="Tritt A."/>
            <person name="Barry K.W."/>
            <person name="Grigoriev I.V."/>
            <person name="Nagy L.G."/>
            <person name="Hibbett D."/>
            <person name="Henrissat B."/>
            <person name="Matheny P.B."/>
            <person name="Labbe J."/>
            <person name="Martin F.M."/>
        </authorList>
    </citation>
    <scope>NUCLEOTIDE SEQUENCE</scope>
    <source>
        <strain evidence="1">HHB10654</strain>
    </source>
</reference>
<organism evidence="1 2">
    <name type="scientific">Artomyces pyxidatus</name>
    <dbReference type="NCBI Taxonomy" id="48021"/>
    <lineage>
        <taxon>Eukaryota</taxon>
        <taxon>Fungi</taxon>
        <taxon>Dikarya</taxon>
        <taxon>Basidiomycota</taxon>
        <taxon>Agaricomycotina</taxon>
        <taxon>Agaricomycetes</taxon>
        <taxon>Russulales</taxon>
        <taxon>Auriscalpiaceae</taxon>
        <taxon>Artomyces</taxon>
    </lineage>
</organism>
<gene>
    <name evidence="1" type="ORF">BV25DRAFT_436114</name>
</gene>
<accession>A0ACB8SG79</accession>